<dbReference type="GO" id="GO:0015074">
    <property type="term" value="P:DNA integration"/>
    <property type="evidence" value="ECO:0007669"/>
    <property type="project" value="UniProtKB-KW"/>
</dbReference>
<comment type="similarity">
    <text evidence="1">Belongs to the 'phage' integrase family.</text>
</comment>
<feature type="domain" description="Tyr recombinase" evidence="6">
    <location>
        <begin position="205"/>
        <end position="391"/>
    </location>
</feature>
<dbReference type="EMBL" id="FORX01000015">
    <property type="protein sequence ID" value="SFK14844.1"/>
    <property type="molecule type" value="Genomic_DNA"/>
</dbReference>
<dbReference type="InterPro" id="IPR011010">
    <property type="entry name" value="DNA_brk_join_enz"/>
</dbReference>
<dbReference type="RefSeq" id="WP_092376818.1">
    <property type="nucleotide sequence ID" value="NZ_FORX01000015.1"/>
</dbReference>
<dbReference type="Proteomes" id="UP000198635">
    <property type="component" value="Unassembled WGS sequence"/>
</dbReference>
<keyword evidence="3 5" id="KW-0238">DNA-binding</keyword>
<dbReference type="OrthoDB" id="5418320at2"/>
<dbReference type="GO" id="GO:0006310">
    <property type="term" value="P:DNA recombination"/>
    <property type="evidence" value="ECO:0007669"/>
    <property type="project" value="UniProtKB-KW"/>
</dbReference>
<evidence type="ECO:0000256" key="1">
    <source>
        <dbReference type="ARBA" id="ARBA00008857"/>
    </source>
</evidence>
<evidence type="ECO:0000313" key="8">
    <source>
        <dbReference type="EMBL" id="SFK14844.1"/>
    </source>
</evidence>
<dbReference type="PROSITE" id="PS51898">
    <property type="entry name" value="TYR_RECOMBINASE"/>
    <property type="match status" value="1"/>
</dbReference>
<evidence type="ECO:0000313" key="9">
    <source>
        <dbReference type="Proteomes" id="UP000198635"/>
    </source>
</evidence>
<organism evidence="8 9">
    <name type="scientific">Desulfomicrobium apsheronum</name>
    <dbReference type="NCBI Taxonomy" id="52560"/>
    <lineage>
        <taxon>Bacteria</taxon>
        <taxon>Pseudomonadati</taxon>
        <taxon>Thermodesulfobacteriota</taxon>
        <taxon>Desulfovibrionia</taxon>
        <taxon>Desulfovibrionales</taxon>
        <taxon>Desulfomicrobiaceae</taxon>
        <taxon>Desulfomicrobium</taxon>
    </lineage>
</organism>
<dbReference type="InterPro" id="IPR013762">
    <property type="entry name" value="Integrase-like_cat_sf"/>
</dbReference>
<feature type="domain" description="Core-binding (CB)" evidence="7">
    <location>
        <begin position="81"/>
        <end position="167"/>
    </location>
</feature>
<dbReference type="PANTHER" id="PTHR30349:SF41">
    <property type="entry name" value="INTEGRASE_RECOMBINASE PROTEIN MJ0367-RELATED"/>
    <property type="match status" value="1"/>
</dbReference>
<dbReference type="PROSITE" id="PS51900">
    <property type="entry name" value="CB"/>
    <property type="match status" value="1"/>
</dbReference>
<evidence type="ECO:0000256" key="2">
    <source>
        <dbReference type="ARBA" id="ARBA00022908"/>
    </source>
</evidence>
<dbReference type="SUPFAM" id="SSF56349">
    <property type="entry name" value="DNA breaking-rejoining enzymes"/>
    <property type="match status" value="1"/>
</dbReference>
<dbReference type="InterPro" id="IPR002104">
    <property type="entry name" value="Integrase_catalytic"/>
</dbReference>
<evidence type="ECO:0000259" key="6">
    <source>
        <dbReference type="PROSITE" id="PS51898"/>
    </source>
</evidence>
<keyword evidence="4" id="KW-0233">DNA recombination</keyword>
<name>A0A1I3X5I7_9BACT</name>
<reference evidence="9" key="1">
    <citation type="submission" date="2016-10" db="EMBL/GenBank/DDBJ databases">
        <authorList>
            <person name="Varghese N."/>
            <person name="Submissions S."/>
        </authorList>
    </citation>
    <scope>NUCLEOTIDE SEQUENCE [LARGE SCALE GENOMIC DNA]</scope>
    <source>
        <strain evidence="9">DSM 5918</strain>
    </source>
</reference>
<keyword evidence="9" id="KW-1185">Reference proteome</keyword>
<evidence type="ECO:0000256" key="3">
    <source>
        <dbReference type="ARBA" id="ARBA00023125"/>
    </source>
</evidence>
<keyword evidence="2" id="KW-0229">DNA integration</keyword>
<dbReference type="InterPro" id="IPR050090">
    <property type="entry name" value="Tyrosine_recombinase_XerCD"/>
</dbReference>
<dbReference type="InterPro" id="IPR044068">
    <property type="entry name" value="CB"/>
</dbReference>
<dbReference type="InterPro" id="IPR010998">
    <property type="entry name" value="Integrase_recombinase_N"/>
</dbReference>
<evidence type="ECO:0000256" key="5">
    <source>
        <dbReference type="PROSITE-ProRule" id="PRU01248"/>
    </source>
</evidence>
<gene>
    <name evidence="8" type="ORF">SAMN04488082_11559</name>
</gene>
<evidence type="ECO:0000259" key="7">
    <source>
        <dbReference type="PROSITE" id="PS51900"/>
    </source>
</evidence>
<dbReference type="STRING" id="52560.SAMN04488082_11559"/>
<proteinExistence type="inferred from homology"/>
<dbReference type="Pfam" id="PF00589">
    <property type="entry name" value="Phage_integrase"/>
    <property type="match status" value="1"/>
</dbReference>
<sequence length="404" mass="47674">MAIKSYTNKSGKITHRVYFKHPYTKKQVNIQIDDLNKAKKIDSQFKHMVKFEKEAFYMDDHHKKYLNIDSFEDEKEKIEELTINKALDYYSSHNKETRKKTEKSRVNNLKKHFGNFLISDLKRSDLVKYTDERIEDKLVDGKIVEGVSLKTIRRELNILRTAIAVFLERNDDTLFNKLVVMSECPVYTYLTINSKGKKTNSTDKPKIEFLTNNEKSALYENSPDHLKIAILLADELGVRFGPCELFKMKHSYVDHEKNLITIERSDKDGVKIIATRTVEISQFLSDKIKESKEKDIEFCKTKGIETSTDYIVNYKNKEVSTLKRSFNKAMEKSKIKKRFIPYNFRHMRITYLLYKGIDCHSIANFIGHSDPQMIFKFYSQITTERMSEIRRLNDHTPYQMIDKK</sequence>
<dbReference type="Gene3D" id="1.10.150.130">
    <property type="match status" value="1"/>
</dbReference>
<accession>A0A1I3X5I7</accession>
<dbReference type="GO" id="GO:0003677">
    <property type="term" value="F:DNA binding"/>
    <property type="evidence" value="ECO:0007669"/>
    <property type="project" value="UniProtKB-UniRule"/>
</dbReference>
<dbReference type="Gene3D" id="1.10.443.10">
    <property type="entry name" value="Intergrase catalytic core"/>
    <property type="match status" value="1"/>
</dbReference>
<dbReference type="PANTHER" id="PTHR30349">
    <property type="entry name" value="PHAGE INTEGRASE-RELATED"/>
    <property type="match status" value="1"/>
</dbReference>
<protein>
    <submittedName>
        <fullName evidence="8">Site-specific recombinase XerD</fullName>
    </submittedName>
</protein>
<evidence type="ECO:0000256" key="4">
    <source>
        <dbReference type="ARBA" id="ARBA00023172"/>
    </source>
</evidence>
<dbReference type="AlphaFoldDB" id="A0A1I3X5I7"/>